<comment type="caution">
    <text evidence="2">The sequence shown here is derived from an EMBL/GenBank/DDBJ whole genome shotgun (WGS) entry which is preliminary data.</text>
</comment>
<proteinExistence type="predicted"/>
<dbReference type="AlphaFoldDB" id="A0A4U8Q7Q1"/>
<reference evidence="2 3" key="1">
    <citation type="journal article" date="2019" name="Anaerobe">
        <title>Detection of Robinsoniella peoriensis in multiple bone samples of a trauma patient.</title>
        <authorList>
            <person name="Schrottner P."/>
            <person name="Hartwich K."/>
            <person name="Bunk B."/>
            <person name="Schober I."/>
            <person name="Helbig S."/>
            <person name="Rudolph W.W."/>
            <person name="Gunzer F."/>
        </authorList>
    </citation>
    <scope>NUCLEOTIDE SEQUENCE [LARGE SCALE GENOMIC DNA]</scope>
    <source>
        <strain evidence="2 3">DSM 106044</strain>
    </source>
</reference>
<dbReference type="RefSeq" id="WP_201278780.1">
    <property type="nucleotide sequence ID" value="NZ_CAUSDN010000230.1"/>
</dbReference>
<gene>
    <name evidence="2" type="ORF">DSM106044_02992</name>
</gene>
<feature type="compositionally biased region" description="Basic and acidic residues" evidence="1">
    <location>
        <begin position="1"/>
        <end position="19"/>
    </location>
</feature>
<accession>A0A4U8Q7Q1</accession>
<protein>
    <submittedName>
        <fullName evidence="2">Uncharacterized protein</fullName>
    </submittedName>
</protein>
<sequence length="58" mass="6836">MAAENENRNENSSEEKKVDYTTYPEGFDELLKHLDFLPEDTAARRRFMMGLLDNLGRR</sequence>
<keyword evidence="3" id="KW-1185">Reference proteome</keyword>
<dbReference type="EMBL" id="QGQD01000058">
    <property type="protein sequence ID" value="TLD00153.1"/>
    <property type="molecule type" value="Genomic_DNA"/>
</dbReference>
<evidence type="ECO:0000256" key="1">
    <source>
        <dbReference type="SAM" id="MobiDB-lite"/>
    </source>
</evidence>
<evidence type="ECO:0000313" key="2">
    <source>
        <dbReference type="EMBL" id="TLD00153.1"/>
    </source>
</evidence>
<organism evidence="2 3">
    <name type="scientific">Robinsoniella peoriensis</name>
    <dbReference type="NCBI Taxonomy" id="180332"/>
    <lineage>
        <taxon>Bacteria</taxon>
        <taxon>Bacillati</taxon>
        <taxon>Bacillota</taxon>
        <taxon>Clostridia</taxon>
        <taxon>Lachnospirales</taxon>
        <taxon>Lachnospiraceae</taxon>
        <taxon>Robinsoniella</taxon>
    </lineage>
</organism>
<dbReference type="Proteomes" id="UP000306509">
    <property type="component" value="Unassembled WGS sequence"/>
</dbReference>
<dbReference type="STRING" id="180332.GCA_000797495_03042"/>
<feature type="region of interest" description="Disordered" evidence="1">
    <location>
        <begin position="1"/>
        <end position="20"/>
    </location>
</feature>
<evidence type="ECO:0000313" key="3">
    <source>
        <dbReference type="Proteomes" id="UP000306509"/>
    </source>
</evidence>
<name>A0A4U8Q7Q1_9FIRM</name>